<dbReference type="RefSeq" id="WP_269883092.1">
    <property type="nucleotide sequence ID" value="NZ_JAQAGZ010000012.1"/>
</dbReference>
<keyword evidence="4" id="KW-0812">Transmembrane</keyword>
<keyword evidence="4" id="KW-1133">Transmembrane helix</keyword>
<dbReference type="PANTHER" id="PTHR43280:SF10">
    <property type="entry name" value="REGULATORY PROTEIN POCR"/>
    <property type="match status" value="1"/>
</dbReference>
<dbReference type="InterPro" id="IPR018062">
    <property type="entry name" value="HTH_AraC-typ_CS"/>
</dbReference>
<keyword evidence="1" id="KW-0805">Transcription regulation</keyword>
<dbReference type="InterPro" id="IPR009057">
    <property type="entry name" value="Homeodomain-like_sf"/>
</dbReference>
<comment type="caution">
    <text evidence="6">The sequence shown here is derived from an EMBL/GenBank/DDBJ whole genome shotgun (WGS) entry which is preliminary data.</text>
</comment>
<organism evidence="6 7">
    <name type="scientific">Paenibacillus gyeongsangnamensis</name>
    <dbReference type="NCBI Taxonomy" id="3388067"/>
    <lineage>
        <taxon>Bacteria</taxon>
        <taxon>Bacillati</taxon>
        <taxon>Bacillota</taxon>
        <taxon>Bacilli</taxon>
        <taxon>Bacillales</taxon>
        <taxon>Paenibacillaceae</taxon>
        <taxon>Paenibacillus</taxon>
    </lineage>
</organism>
<protein>
    <submittedName>
        <fullName evidence="6">Helix-turn-helix domain-containing protein</fullName>
    </submittedName>
</protein>
<keyword evidence="4" id="KW-0472">Membrane</keyword>
<sequence length="790" mass="90616">MSLARIGIHRRSIMLTWLVSYITILLLPVLLSIVVYIESSRTLESEIHQANSSLLKQVREVMDSHFQAMERLNIEMTWNFKVQDLLYSNKYHVYPNDYNYDVYQISQDLKLYKSAYSLIDYFYIYLPGTDKAILPGLYRDGSFTYDILHSDPGFPYAKWRSIVNQSGFKGFLPMIRIGDDGKKLKTVAYVSSYPSDKGAPTATNVLMIDQSRILGSIENMELFNEGDVLILNKQNEVLVSNSDKPMPADFPFEQLNEDSNLFYYNKNGENYEVLHIQSARSGLKYISMIPSRLYWVKAEHVRNLTYTSILVSLLGGGLLTTFFLRRNYNPVRRLVQAVSGKAALDLHQSANEFHYIEQALDHTLAEMDNISSQMKQQHHILRSNFIVRLLKGRLDSQVSLSEAMAAFNMKFGSDQFAVILMNIEEIGPFYERIQGMDPGGKRKLLQFILTNVMEEIVSRRNRGYVVEIDEAFACLINFQEEEEAEQRSTLLQIARETQEFLKRHYLIHLTLSISSVHCKTIGISQCYTEAMDAMEYKLVMGSKEILSYEEIRREAGRDTGAGYYYPLQAEQQLINCVKIGDFEKAKRTLGDIIDGNLKRPAGSVALARCLMMDLVGTMMKIISDIGDVQESFLLRNPKRIERLASCVTIQEMQQQMTELLEQVCQYTAEKRQMCLQQSRQRALTDLVERVAHFIDEHYSDLNLNISMIGQHFDMKPTYLSKLFKDQTGEGLLDAINKTRIEQAKLLMEETDRTIGDVAASVGFNDVNAFIRAFKKYEAVTPGKFKEALKV</sequence>
<evidence type="ECO:0000256" key="4">
    <source>
        <dbReference type="SAM" id="Phobius"/>
    </source>
</evidence>
<evidence type="ECO:0000313" key="7">
    <source>
        <dbReference type="Proteomes" id="UP001527882"/>
    </source>
</evidence>
<proteinExistence type="predicted"/>
<dbReference type="PROSITE" id="PS00041">
    <property type="entry name" value="HTH_ARAC_FAMILY_1"/>
    <property type="match status" value="1"/>
</dbReference>
<keyword evidence="7" id="KW-1185">Reference proteome</keyword>
<dbReference type="SMART" id="SM00342">
    <property type="entry name" value="HTH_ARAC"/>
    <property type="match status" value="1"/>
</dbReference>
<keyword evidence="2" id="KW-0238">DNA-binding</keyword>
<dbReference type="EMBL" id="JAQAGZ010000012">
    <property type="protein sequence ID" value="MCZ8514573.1"/>
    <property type="molecule type" value="Genomic_DNA"/>
</dbReference>
<dbReference type="Pfam" id="PF12833">
    <property type="entry name" value="HTH_18"/>
    <property type="match status" value="1"/>
</dbReference>
<evidence type="ECO:0000256" key="3">
    <source>
        <dbReference type="ARBA" id="ARBA00023163"/>
    </source>
</evidence>
<evidence type="ECO:0000259" key="5">
    <source>
        <dbReference type="PROSITE" id="PS01124"/>
    </source>
</evidence>
<keyword evidence="3" id="KW-0804">Transcription</keyword>
<accession>A0ABT4QCN9</accession>
<dbReference type="PANTHER" id="PTHR43280">
    <property type="entry name" value="ARAC-FAMILY TRANSCRIPTIONAL REGULATOR"/>
    <property type="match status" value="1"/>
</dbReference>
<reference evidence="6 7" key="1">
    <citation type="submission" date="2022-12" db="EMBL/GenBank/DDBJ databases">
        <title>Draft genome sequence of Paenibacillus sp. dW9.</title>
        <authorList>
            <person name="Choi E.-W."/>
            <person name="Kim D.-U."/>
        </authorList>
    </citation>
    <scope>NUCLEOTIDE SEQUENCE [LARGE SCALE GENOMIC DNA]</scope>
    <source>
        <strain evidence="7">dW9</strain>
    </source>
</reference>
<dbReference type="Proteomes" id="UP001527882">
    <property type="component" value="Unassembled WGS sequence"/>
</dbReference>
<gene>
    <name evidence="6" type="ORF">O9H85_19525</name>
</gene>
<dbReference type="InterPro" id="IPR018060">
    <property type="entry name" value="HTH_AraC"/>
</dbReference>
<evidence type="ECO:0000256" key="2">
    <source>
        <dbReference type="ARBA" id="ARBA00023125"/>
    </source>
</evidence>
<evidence type="ECO:0000313" key="6">
    <source>
        <dbReference type="EMBL" id="MCZ8514573.1"/>
    </source>
</evidence>
<dbReference type="SUPFAM" id="SSF46689">
    <property type="entry name" value="Homeodomain-like"/>
    <property type="match status" value="1"/>
</dbReference>
<evidence type="ECO:0000256" key="1">
    <source>
        <dbReference type="ARBA" id="ARBA00023015"/>
    </source>
</evidence>
<feature type="transmembrane region" description="Helical" evidence="4">
    <location>
        <begin position="12"/>
        <end position="37"/>
    </location>
</feature>
<feature type="domain" description="HTH araC/xylS-type" evidence="5">
    <location>
        <begin position="688"/>
        <end position="787"/>
    </location>
</feature>
<dbReference type="PROSITE" id="PS01124">
    <property type="entry name" value="HTH_ARAC_FAMILY_2"/>
    <property type="match status" value="1"/>
</dbReference>
<name>A0ABT4QCN9_9BACL</name>
<dbReference type="Gene3D" id="1.10.10.60">
    <property type="entry name" value="Homeodomain-like"/>
    <property type="match status" value="2"/>
</dbReference>